<feature type="transmembrane region" description="Helical" evidence="2">
    <location>
        <begin position="72"/>
        <end position="90"/>
    </location>
</feature>
<feature type="compositionally biased region" description="Basic and acidic residues" evidence="1">
    <location>
        <begin position="42"/>
        <end position="51"/>
    </location>
</feature>
<evidence type="ECO:0000256" key="2">
    <source>
        <dbReference type="SAM" id="Phobius"/>
    </source>
</evidence>
<dbReference type="Proteomes" id="UP000252345">
    <property type="component" value="Unassembled WGS sequence"/>
</dbReference>
<feature type="region of interest" description="Disordered" evidence="1">
    <location>
        <begin position="183"/>
        <end position="345"/>
    </location>
</feature>
<keyword evidence="4" id="KW-1185">Reference proteome</keyword>
<proteinExistence type="predicted"/>
<dbReference type="EMBL" id="PDCH01000006">
    <property type="protein sequence ID" value="RBP99370.1"/>
    <property type="molecule type" value="Genomic_DNA"/>
</dbReference>
<evidence type="ECO:0000313" key="4">
    <source>
        <dbReference type="Proteomes" id="UP000252345"/>
    </source>
</evidence>
<feature type="compositionally biased region" description="Basic and acidic residues" evidence="1">
    <location>
        <begin position="288"/>
        <end position="306"/>
    </location>
</feature>
<accession>A0A366KCB7</accession>
<dbReference type="OrthoDB" id="3243298at2"/>
<reference evidence="3 4" key="1">
    <citation type="submission" date="2017-10" db="EMBL/GenBank/DDBJ databases">
        <title>Bifidobacterium xylocopum sp. nov. and Bifidobacterium aemilianum sp. nov., from the carpenter bee (Xylocopa violacea) digestive tract.</title>
        <authorList>
            <person name="Alberoni D."/>
            <person name="Baffoni L."/>
            <person name="Di Gioia D."/>
            <person name="Gaggia F."/>
            <person name="Biavati B."/>
        </authorList>
    </citation>
    <scope>NUCLEOTIDE SEQUENCE [LARGE SCALE GENOMIC DNA]</scope>
    <source>
        <strain evidence="3 4">XV2</strain>
    </source>
</reference>
<feature type="compositionally biased region" description="Basic and acidic residues" evidence="1">
    <location>
        <begin position="18"/>
        <end position="34"/>
    </location>
</feature>
<feature type="compositionally biased region" description="Basic and acidic residues" evidence="1">
    <location>
        <begin position="328"/>
        <end position="338"/>
    </location>
</feature>
<feature type="region of interest" description="Disordered" evidence="1">
    <location>
        <begin position="127"/>
        <end position="163"/>
    </location>
</feature>
<comment type="caution">
    <text evidence="3">The sequence shown here is derived from an EMBL/GenBank/DDBJ whole genome shotgun (WGS) entry which is preliminary data.</text>
</comment>
<keyword evidence="2" id="KW-0812">Transmembrane</keyword>
<evidence type="ECO:0000313" key="3">
    <source>
        <dbReference type="EMBL" id="RBP99370.1"/>
    </source>
</evidence>
<dbReference type="RefSeq" id="WP_113853342.1">
    <property type="nucleotide sequence ID" value="NZ_PDCH01000006.1"/>
</dbReference>
<organism evidence="3 4">
    <name type="scientific">Bifidobacterium xylocopae</name>
    <dbReference type="NCBI Taxonomy" id="2493119"/>
    <lineage>
        <taxon>Bacteria</taxon>
        <taxon>Bacillati</taxon>
        <taxon>Actinomycetota</taxon>
        <taxon>Actinomycetes</taxon>
        <taxon>Bifidobacteriales</taxon>
        <taxon>Bifidobacteriaceae</taxon>
        <taxon>Bifidobacterium</taxon>
    </lineage>
</organism>
<feature type="transmembrane region" description="Helical" evidence="2">
    <location>
        <begin position="96"/>
        <end position="117"/>
    </location>
</feature>
<feature type="compositionally biased region" description="Basic and acidic residues" evidence="1">
    <location>
        <begin position="216"/>
        <end position="225"/>
    </location>
</feature>
<protein>
    <submittedName>
        <fullName evidence="3">Uncharacterized protein</fullName>
    </submittedName>
</protein>
<keyword evidence="2" id="KW-1133">Transmembrane helix</keyword>
<feature type="region of interest" description="Disordered" evidence="1">
    <location>
        <begin position="1"/>
        <end position="51"/>
    </location>
</feature>
<name>A0A366KCB7_9BIFI</name>
<evidence type="ECO:0000256" key="1">
    <source>
        <dbReference type="SAM" id="MobiDB-lite"/>
    </source>
</evidence>
<gene>
    <name evidence="3" type="ORF">CRD59_03985</name>
</gene>
<keyword evidence="2" id="KW-0472">Membrane</keyword>
<sequence length="366" mass="39758">MKRASQHRQDRMSASLHLVDESSARRFGDTEPRRLKGLVMQPEREGGEGRREAERVKRVRLMRRAAARRRRILTGSLLVATMGLGFLSYAASLSPLFCLIPLALLAVVLVAGARAAAQARRWEARLAERQRRQHAHRPHPQAPSEHVAAADPAKVEGQTTDAMSQQDIKAAILQARQAQVQALAARSDERREEAPTAGGDAQVKSVQSVRPPLEPTGDHADDSEQAKSGNPALGHQNQPLLSFSMGRPRQGIPPKQAEPLSREIQSTKQVSKAVPRPEAVKAAAAQSADERTDKADGRNDVVDRQARYGASNPTAGARRPATGTKGGRPSDFHRREIQADVEAPELSEDSLGKVGVEAILARRSKA</sequence>
<dbReference type="AlphaFoldDB" id="A0A366KCB7"/>